<dbReference type="SMART" id="SM00202">
    <property type="entry name" value="SR"/>
    <property type="match status" value="5"/>
</dbReference>
<evidence type="ECO:0000256" key="8">
    <source>
        <dbReference type="ARBA" id="ARBA00023180"/>
    </source>
</evidence>
<dbReference type="PROSITE" id="PS00420">
    <property type="entry name" value="SRCR_1"/>
    <property type="match status" value="1"/>
</dbReference>
<comment type="subcellular location">
    <subcellularLocation>
        <location evidence="1">Membrane</location>
        <topology evidence="1">Single-pass membrane protein</topology>
    </subcellularLocation>
</comment>
<keyword evidence="12" id="KW-1185">Reference proteome</keyword>
<keyword evidence="5" id="KW-1133">Transmembrane helix</keyword>
<evidence type="ECO:0000256" key="3">
    <source>
        <dbReference type="ARBA" id="ARBA00022729"/>
    </source>
</evidence>
<dbReference type="PRINTS" id="PR00258">
    <property type="entry name" value="SPERACTRCPTR"/>
</dbReference>
<feature type="domain" description="SRCR" evidence="10">
    <location>
        <begin position="175"/>
        <end position="275"/>
    </location>
</feature>
<evidence type="ECO:0000256" key="6">
    <source>
        <dbReference type="ARBA" id="ARBA00023136"/>
    </source>
</evidence>
<name>A0AA35QZ41_GEOBA</name>
<dbReference type="AlphaFoldDB" id="A0AA35QZ41"/>
<feature type="disulfide bond" evidence="9">
    <location>
        <begin position="469"/>
        <end position="479"/>
    </location>
</feature>
<keyword evidence="4" id="KW-0677">Repeat</keyword>
<dbReference type="FunFam" id="3.10.250.10:FF:000016">
    <property type="entry name" value="Scavenger receptor cysteine-rich protein type 12"/>
    <property type="match status" value="2"/>
</dbReference>
<comment type="caution">
    <text evidence="11">The sequence shown here is derived from an EMBL/GenBank/DDBJ whole genome shotgun (WGS) entry which is preliminary data.</text>
</comment>
<evidence type="ECO:0000256" key="4">
    <source>
        <dbReference type="ARBA" id="ARBA00022737"/>
    </source>
</evidence>
<dbReference type="InterPro" id="IPR036772">
    <property type="entry name" value="SRCR-like_dom_sf"/>
</dbReference>
<dbReference type="FunFam" id="3.10.250.10:FF:000001">
    <property type="entry name" value="Lysyl oxidase 4 isoform X1"/>
    <property type="match status" value="1"/>
</dbReference>
<evidence type="ECO:0000256" key="5">
    <source>
        <dbReference type="ARBA" id="ARBA00022989"/>
    </source>
</evidence>
<keyword evidence="6" id="KW-0472">Membrane</keyword>
<organism evidence="11 12">
    <name type="scientific">Geodia barretti</name>
    <name type="common">Barrett's horny sponge</name>
    <dbReference type="NCBI Taxonomy" id="519541"/>
    <lineage>
        <taxon>Eukaryota</taxon>
        <taxon>Metazoa</taxon>
        <taxon>Porifera</taxon>
        <taxon>Demospongiae</taxon>
        <taxon>Heteroscleromorpha</taxon>
        <taxon>Tetractinellida</taxon>
        <taxon>Astrophorina</taxon>
        <taxon>Geodiidae</taxon>
        <taxon>Geodia</taxon>
    </lineage>
</organism>
<feature type="domain" description="SRCR" evidence="10">
    <location>
        <begin position="397"/>
        <end position="502"/>
    </location>
</feature>
<feature type="non-terminal residue" evidence="11">
    <location>
        <position position="605"/>
    </location>
</feature>
<keyword evidence="7 9" id="KW-1015">Disulfide bond</keyword>
<evidence type="ECO:0000313" key="11">
    <source>
        <dbReference type="EMBL" id="CAI7997788.1"/>
    </source>
</evidence>
<keyword evidence="11" id="KW-0675">Receptor</keyword>
<accession>A0AA35QZ41</accession>
<evidence type="ECO:0000256" key="9">
    <source>
        <dbReference type="PROSITE-ProRule" id="PRU00196"/>
    </source>
</evidence>
<dbReference type="InterPro" id="IPR001190">
    <property type="entry name" value="SRCR"/>
</dbReference>
<proteinExistence type="predicted"/>
<evidence type="ECO:0000313" key="12">
    <source>
        <dbReference type="Proteomes" id="UP001174909"/>
    </source>
</evidence>
<dbReference type="PANTHER" id="PTHR19331">
    <property type="entry name" value="SCAVENGER RECEPTOR DOMAIN-CONTAINING"/>
    <property type="match status" value="1"/>
</dbReference>
<sequence length="605" mass="66375">VIDRSVVLVPQLAVVHAAINSVCSPCSVLLPSIACTMRSWILLLPVFMELFAPAHCQNYRDGDVRLVGGSYQWEGRVEVYMSGEWGTITDSDWTDDDAVVVCRKLGHFKAGARAYSNAYFGEGQGSINLDSVQCSGSEYNLTECVIGSSGSGTSHSMDVGVQCQPADGSYRNGDLRLVGGPHNWEGRVEVWNRTWGAVSDSQWSTPDANVVCKQLKHSDSGAVIPCCNNYGVASGAILITEVVCTGSETRIEFCYYQMNTDSLLSHEYDVLVQCQEGNDTSEGDIRLVGGTNHWEGRVEVFLSREWGTVYDYRAYTADAVVVCRQLGYSVKDVRERCCSVFGEGTGPIHFQLYRSCGGGEFRLIDCGYNRDVSQTRYSHSRDWGVFCSIDGQDPWDIRLNGGSSGQLQVYLSEQWQPIANSYSTWTSNNSRVVCRELGFDPYPTDSSSFYRHNTYSPSPPVTTINNVTCSGDESSLQSCVHAFTLLSSYPTVGVECLGVACRYGDMRLADGGTEAEGRVELCIDNRWGTVCDNRWNENSTAVACKHLGFSEIVNESRYFSSDKFGKGSGPYSLTTSTVPDWKEVCGDGVIISPTPLGALMIVTLE</sequence>
<dbReference type="EMBL" id="CASHTH010000328">
    <property type="protein sequence ID" value="CAI7997788.1"/>
    <property type="molecule type" value="Genomic_DNA"/>
</dbReference>
<dbReference type="PROSITE" id="PS50287">
    <property type="entry name" value="SRCR_2"/>
    <property type="match status" value="5"/>
</dbReference>
<dbReference type="SUPFAM" id="SSF56487">
    <property type="entry name" value="SRCR-like"/>
    <property type="match status" value="5"/>
</dbReference>
<dbReference type="Pfam" id="PF00530">
    <property type="entry name" value="SRCR"/>
    <property type="match status" value="5"/>
</dbReference>
<feature type="disulfide bond" evidence="9">
    <location>
        <begin position="134"/>
        <end position="144"/>
    </location>
</feature>
<reference evidence="11" key="1">
    <citation type="submission" date="2023-03" db="EMBL/GenBank/DDBJ databases">
        <authorList>
            <person name="Steffen K."/>
            <person name="Cardenas P."/>
        </authorList>
    </citation>
    <scope>NUCLEOTIDE SEQUENCE</scope>
</reference>
<evidence type="ECO:0000256" key="2">
    <source>
        <dbReference type="ARBA" id="ARBA00022692"/>
    </source>
</evidence>
<protein>
    <submittedName>
        <fullName evidence="11">Scavenger receptor cysteine-rich domain superfamily protein</fullName>
    </submittedName>
</protein>
<keyword evidence="2" id="KW-0812">Transmembrane</keyword>
<feature type="domain" description="SRCR" evidence="10">
    <location>
        <begin position="285"/>
        <end position="388"/>
    </location>
</feature>
<evidence type="ECO:0000259" key="10">
    <source>
        <dbReference type="PROSITE" id="PS50287"/>
    </source>
</evidence>
<gene>
    <name evidence="11" type="ORF">GBAR_LOCUS2245</name>
</gene>
<feature type="disulfide bond" evidence="9">
    <location>
        <begin position="102"/>
        <end position="163"/>
    </location>
</feature>
<dbReference type="GO" id="GO:0016020">
    <property type="term" value="C:membrane"/>
    <property type="evidence" value="ECO:0007669"/>
    <property type="project" value="UniProtKB-SubCell"/>
</dbReference>
<feature type="domain" description="SRCR" evidence="10">
    <location>
        <begin position="64"/>
        <end position="164"/>
    </location>
</feature>
<evidence type="ECO:0000256" key="7">
    <source>
        <dbReference type="ARBA" id="ARBA00023157"/>
    </source>
</evidence>
<feature type="domain" description="SRCR" evidence="10">
    <location>
        <begin position="506"/>
        <end position="571"/>
    </location>
</feature>
<keyword evidence="8" id="KW-0325">Glycoprotein</keyword>
<feature type="disulfide bond" evidence="9">
    <location>
        <begin position="244"/>
        <end position="254"/>
    </location>
</feature>
<dbReference type="Proteomes" id="UP001174909">
    <property type="component" value="Unassembled WGS sequence"/>
</dbReference>
<feature type="disulfide bond" evidence="9">
    <location>
        <begin position="356"/>
        <end position="366"/>
    </location>
</feature>
<keyword evidence="3" id="KW-0732">Signal</keyword>
<evidence type="ECO:0000256" key="1">
    <source>
        <dbReference type="ARBA" id="ARBA00004167"/>
    </source>
</evidence>
<comment type="caution">
    <text evidence="9">Lacks conserved residue(s) required for the propagation of feature annotation.</text>
</comment>
<dbReference type="Gene3D" id="3.10.250.10">
    <property type="entry name" value="SRCR-like domain"/>
    <property type="match status" value="5"/>
</dbReference>